<evidence type="ECO:0000256" key="5">
    <source>
        <dbReference type="ARBA" id="ARBA00023136"/>
    </source>
</evidence>
<evidence type="ECO:0000256" key="2">
    <source>
        <dbReference type="ARBA" id="ARBA00008821"/>
    </source>
</evidence>
<protein>
    <recommendedName>
        <fullName evidence="10">Nucleobase-ascorbate transporter 3</fullName>
    </recommendedName>
</protein>
<feature type="transmembrane region" description="Helical" evidence="7">
    <location>
        <begin position="490"/>
        <end position="508"/>
    </location>
</feature>
<feature type="transmembrane region" description="Helical" evidence="7">
    <location>
        <begin position="112"/>
        <end position="129"/>
    </location>
</feature>
<keyword evidence="5 7" id="KW-0472">Membrane</keyword>
<feature type="transmembrane region" description="Helical" evidence="7">
    <location>
        <begin position="407"/>
        <end position="424"/>
    </location>
</feature>
<dbReference type="PANTHER" id="PTHR11119">
    <property type="entry name" value="XANTHINE-URACIL / VITAMIN C PERMEASE FAMILY MEMBER"/>
    <property type="match status" value="1"/>
</dbReference>
<dbReference type="Pfam" id="PF00860">
    <property type="entry name" value="Xan_ur_permease"/>
    <property type="match status" value="4"/>
</dbReference>
<feature type="transmembrane region" description="Helical" evidence="7">
    <location>
        <begin position="150"/>
        <end position="167"/>
    </location>
</feature>
<feature type="transmembrane region" description="Helical" evidence="7">
    <location>
        <begin position="237"/>
        <end position="258"/>
    </location>
</feature>
<dbReference type="GO" id="GO:0022857">
    <property type="term" value="F:transmembrane transporter activity"/>
    <property type="evidence" value="ECO:0007669"/>
    <property type="project" value="InterPro"/>
</dbReference>
<feature type="transmembrane region" description="Helical" evidence="7">
    <location>
        <begin position="375"/>
        <end position="395"/>
    </location>
</feature>
<feature type="transmembrane region" description="Helical" evidence="7">
    <location>
        <begin position="708"/>
        <end position="728"/>
    </location>
</feature>
<dbReference type="Proteomes" id="UP000655225">
    <property type="component" value="Unassembled WGS sequence"/>
</dbReference>
<dbReference type="InterPro" id="IPR006043">
    <property type="entry name" value="NCS2"/>
</dbReference>
<feature type="transmembrane region" description="Helical" evidence="7">
    <location>
        <begin position="53"/>
        <end position="76"/>
    </location>
</feature>
<feature type="transmembrane region" description="Helical" evidence="7">
    <location>
        <begin position="514"/>
        <end position="535"/>
    </location>
</feature>
<reference evidence="8 9" key="1">
    <citation type="submission" date="2020-04" db="EMBL/GenBank/DDBJ databases">
        <title>Plant Genome Project.</title>
        <authorList>
            <person name="Zhang R.-G."/>
        </authorList>
    </citation>
    <scope>NUCLEOTIDE SEQUENCE [LARGE SCALE GENOMIC DNA]</scope>
    <source>
        <strain evidence="8">YNK0</strain>
        <tissue evidence="8">Leaf</tissue>
    </source>
</reference>
<evidence type="ECO:0008006" key="10">
    <source>
        <dbReference type="Google" id="ProtNLM"/>
    </source>
</evidence>
<evidence type="ECO:0000313" key="8">
    <source>
        <dbReference type="EMBL" id="KAF8409998.1"/>
    </source>
</evidence>
<accession>A0A835DMY2</accession>
<feature type="transmembrane region" description="Helical" evidence="7">
    <location>
        <begin position="678"/>
        <end position="696"/>
    </location>
</feature>
<comment type="similarity">
    <text evidence="2">Belongs to the nucleobase:cation symporter-2 (NCS2) (TC 2.A.40) family.</text>
</comment>
<comment type="subcellular location">
    <subcellularLocation>
        <location evidence="1">Membrane</location>
        <topology evidence="1">Multi-pass membrane protein</topology>
    </subcellularLocation>
</comment>
<evidence type="ECO:0000256" key="6">
    <source>
        <dbReference type="SAM" id="MobiDB-lite"/>
    </source>
</evidence>
<dbReference type="OrthoDB" id="1641903at2759"/>
<name>A0A835DMY2_TETSI</name>
<evidence type="ECO:0000256" key="7">
    <source>
        <dbReference type="SAM" id="Phobius"/>
    </source>
</evidence>
<dbReference type="GO" id="GO:0016020">
    <property type="term" value="C:membrane"/>
    <property type="evidence" value="ECO:0007669"/>
    <property type="project" value="UniProtKB-SubCell"/>
</dbReference>
<keyword evidence="9" id="KW-1185">Reference proteome</keyword>
<feature type="region of interest" description="Disordered" evidence="6">
    <location>
        <begin position="1"/>
        <end position="29"/>
    </location>
</feature>
<dbReference type="EMBL" id="JABCRI010000002">
    <property type="protein sequence ID" value="KAF8409998.1"/>
    <property type="molecule type" value="Genomic_DNA"/>
</dbReference>
<evidence type="ECO:0000256" key="3">
    <source>
        <dbReference type="ARBA" id="ARBA00022692"/>
    </source>
</evidence>
<dbReference type="AlphaFoldDB" id="A0A835DMY2"/>
<proteinExistence type="inferred from homology"/>
<feature type="transmembrane region" description="Helical" evidence="7">
    <location>
        <begin position="740"/>
        <end position="757"/>
    </location>
</feature>
<organism evidence="8 9">
    <name type="scientific">Tetracentron sinense</name>
    <name type="common">Spur-leaf</name>
    <dbReference type="NCBI Taxonomy" id="13715"/>
    <lineage>
        <taxon>Eukaryota</taxon>
        <taxon>Viridiplantae</taxon>
        <taxon>Streptophyta</taxon>
        <taxon>Embryophyta</taxon>
        <taxon>Tracheophyta</taxon>
        <taxon>Spermatophyta</taxon>
        <taxon>Magnoliopsida</taxon>
        <taxon>Trochodendrales</taxon>
        <taxon>Trochodendraceae</taxon>
        <taxon>Tetracentron</taxon>
    </lineage>
</organism>
<feature type="transmembrane region" description="Helical" evidence="7">
    <location>
        <begin position="446"/>
        <end position="469"/>
    </location>
</feature>
<sequence>MVETTNQQHPHPQMTAPPPPSLSAPRAAVHPPAEQLHQLHFCIHSNPSWPETIILAFQHYIVMLGTTVMIASSLVPLMGGDFGDKARVIQTLLFMGGINTLLQTFLGTRLPTVMGASFAFVIPVMSIINDFSDRIFTNEHERFVHTMRSIQGALIVSSFFNIVIGYSKAWGNYTRFCSPVVIVPVVCVAGLGLFERGFPRIGDCVEIGLPMLILLVICQQYLKRIHESVHTILERFALLFCIAIVWAFAAILTVGGAYNNVREQTKLHCRTDRSFLISSASWIKIPYPFQWGAPIFRASHVFGMMGAALVSSAESTGTYFVAARLAGATPPPAHVLSRSIGLQGVGMLLDGIFVLLLVLLHLWKFGAFFASIPLPIFAAIYCVLFGLVAAVGISFIQFTNNNSMRNLYILGLSLFLGISIPQYFNEYTASAGHGPVKSDGGWFNDILNTIFSSPPTVAMIVATLLDNTLNAKYTTDDRGYLQRFVHTMRSIQGALIVSSFFNIVIGYSKAWGNYTRFCSPVVIVPVVCVVGLGLFERGFPRMATVWRLAFPCLFYWLSANSVHTILERFALLFCIAIVWAFAAILTVGGAYNNVREQTKLHCRTDRSFLISSASWIKIPYPFQWGAPIFRASHVFGMMGAALVSSAESTGTYFVAARLAGATPPPAHVLSRSIGLQGVGMLLDGIFVLLLVLLHLWKFGAFFASIPLPIFAAIYCVLFGLVAAVGISFIQFTNNNSMRNLYILGLSLFLGISIPQYFNEYTASAGHGPVKSDGGWFNDILNTIFSSPPTVAMIVATLLDNTLNAKYTTDDRGLPWWVPFQNRKGDVRNEEFYGLPLRIHEYIPTIFL</sequence>
<feature type="transmembrane region" description="Helical" evidence="7">
    <location>
        <begin position="569"/>
        <end position="591"/>
    </location>
</feature>
<comment type="caution">
    <text evidence="8">The sequence shown here is derived from an EMBL/GenBank/DDBJ whole genome shotgun (WGS) entry which is preliminary data.</text>
</comment>
<feature type="transmembrane region" description="Helical" evidence="7">
    <location>
        <begin position="173"/>
        <end position="194"/>
    </location>
</feature>
<keyword evidence="3 7" id="KW-0812">Transmembrane</keyword>
<gene>
    <name evidence="8" type="ORF">HHK36_002518</name>
</gene>
<evidence type="ECO:0000256" key="4">
    <source>
        <dbReference type="ARBA" id="ARBA00022989"/>
    </source>
</evidence>
<feature type="transmembrane region" description="Helical" evidence="7">
    <location>
        <begin position="544"/>
        <end position="563"/>
    </location>
</feature>
<evidence type="ECO:0000256" key="1">
    <source>
        <dbReference type="ARBA" id="ARBA00004141"/>
    </source>
</evidence>
<evidence type="ECO:0000313" key="9">
    <source>
        <dbReference type="Proteomes" id="UP000655225"/>
    </source>
</evidence>
<keyword evidence="4 7" id="KW-1133">Transmembrane helix</keyword>
<feature type="transmembrane region" description="Helical" evidence="7">
    <location>
        <begin position="345"/>
        <end position="363"/>
    </location>
</feature>